<keyword evidence="12" id="KW-0282">Flagellum</keyword>
<evidence type="ECO:0000256" key="9">
    <source>
        <dbReference type="SAM" id="Phobius"/>
    </source>
</evidence>
<evidence type="ECO:0000256" key="8">
    <source>
        <dbReference type="SAM" id="MobiDB-lite"/>
    </source>
</evidence>
<dbReference type="AlphaFoldDB" id="A0A2N5N182"/>
<reference evidence="12 13" key="1">
    <citation type="submission" date="2017-05" db="EMBL/GenBank/DDBJ databases">
        <title>Functional genome analysis of Paenibacillus pasadenensis strain R16: insights on endophytic life style and antifungal activity.</title>
        <authorList>
            <person name="Passera A."/>
            <person name="Marcolungo L."/>
            <person name="Casati P."/>
            <person name="Brasca M."/>
            <person name="Quaglino F."/>
            <person name="Delledonne M."/>
        </authorList>
    </citation>
    <scope>NUCLEOTIDE SEQUENCE [LARGE SCALE GENOMIC DNA]</scope>
    <source>
        <strain evidence="12 13">R16</strain>
    </source>
</reference>
<dbReference type="GO" id="GO:0071978">
    <property type="term" value="P:bacterial-type flagellum-dependent swarming motility"/>
    <property type="evidence" value="ECO:0007669"/>
    <property type="project" value="InterPro"/>
</dbReference>
<dbReference type="GO" id="GO:0006935">
    <property type="term" value="P:chemotaxis"/>
    <property type="evidence" value="ECO:0007669"/>
    <property type="project" value="InterPro"/>
</dbReference>
<protein>
    <submittedName>
        <fullName evidence="12">Flagellar motor rotation protein MotA</fullName>
    </submittedName>
</protein>
<keyword evidence="12" id="KW-0966">Cell projection</keyword>
<dbReference type="InterPro" id="IPR002898">
    <property type="entry name" value="MotA_ExbB_proton_chnl"/>
</dbReference>
<dbReference type="PANTHER" id="PTHR30433">
    <property type="entry name" value="CHEMOTAXIS PROTEIN MOTA"/>
    <property type="match status" value="1"/>
</dbReference>
<feature type="domain" description="Motility protein A N-terminal" evidence="11">
    <location>
        <begin position="6"/>
        <end position="89"/>
    </location>
</feature>
<dbReference type="OrthoDB" id="9806929at2"/>
<accession>A0A2N5N182</accession>
<keyword evidence="7" id="KW-0653">Protein transport</keyword>
<proteinExistence type="inferred from homology"/>
<feature type="domain" description="MotA/TolQ/ExbB proton channel" evidence="10">
    <location>
        <begin position="102"/>
        <end position="220"/>
    </location>
</feature>
<comment type="caution">
    <text evidence="12">The sequence shown here is derived from an EMBL/GenBank/DDBJ whole genome shotgun (WGS) entry which is preliminary data.</text>
</comment>
<dbReference type="PANTHER" id="PTHR30433:SF3">
    <property type="entry name" value="MOTILITY PROTEIN A"/>
    <property type="match status" value="1"/>
</dbReference>
<evidence type="ECO:0000259" key="11">
    <source>
        <dbReference type="Pfam" id="PF20560"/>
    </source>
</evidence>
<organism evidence="12 13">
    <name type="scientific">Paenibacillus pasadenensis</name>
    <dbReference type="NCBI Taxonomy" id="217090"/>
    <lineage>
        <taxon>Bacteria</taxon>
        <taxon>Bacillati</taxon>
        <taxon>Bacillota</taxon>
        <taxon>Bacilli</taxon>
        <taxon>Bacillales</taxon>
        <taxon>Paenibacillaceae</taxon>
        <taxon>Paenibacillus</taxon>
    </lineage>
</organism>
<evidence type="ECO:0000256" key="3">
    <source>
        <dbReference type="ARBA" id="ARBA00022692"/>
    </source>
</evidence>
<gene>
    <name evidence="12" type="ORF">B8V81_2514</name>
</gene>
<keyword evidence="2" id="KW-1003">Cell membrane</keyword>
<dbReference type="RefSeq" id="WP_052333034.1">
    <property type="nucleotide sequence ID" value="NZ_BIMM01000071.1"/>
</dbReference>
<comment type="subcellular location">
    <subcellularLocation>
        <location evidence="1">Cell membrane</location>
        <topology evidence="1">Multi-pass membrane protein</topology>
    </subcellularLocation>
    <subcellularLocation>
        <location evidence="7">Membrane</location>
        <topology evidence="7">Multi-pass membrane protein</topology>
    </subcellularLocation>
</comment>
<dbReference type="GO" id="GO:0015031">
    <property type="term" value="P:protein transport"/>
    <property type="evidence" value="ECO:0007669"/>
    <property type="project" value="UniProtKB-KW"/>
</dbReference>
<evidence type="ECO:0000313" key="13">
    <source>
        <dbReference type="Proteomes" id="UP000234789"/>
    </source>
</evidence>
<keyword evidence="5 9" id="KW-1133">Transmembrane helix</keyword>
<keyword evidence="3 9" id="KW-0812">Transmembrane</keyword>
<comment type="similarity">
    <text evidence="7">Belongs to the exbB/tolQ family.</text>
</comment>
<dbReference type="Pfam" id="PF20560">
    <property type="entry name" value="MotA_N"/>
    <property type="match status" value="1"/>
</dbReference>
<evidence type="ECO:0000256" key="1">
    <source>
        <dbReference type="ARBA" id="ARBA00004651"/>
    </source>
</evidence>
<keyword evidence="6 9" id="KW-0472">Membrane</keyword>
<keyword evidence="4" id="KW-0283">Flagellar rotation</keyword>
<evidence type="ECO:0000259" key="10">
    <source>
        <dbReference type="Pfam" id="PF01618"/>
    </source>
</evidence>
<sequence>MDLTTVIGIIAGIAALLGGYLWEGGEAHGLVEKTAILIVFGGTFAAVAVSFPAARLRTIPAALRLAFRKDRNTDREIIERLVEMATIARRGGVLALETHAGKEDERFLRDGVLMVVDGTDPDLTREILELEIAAQERSHEQQAKIFESAGGYAPTMGIIGTVMGLINVLGDLHDPGSLGSSIAVAFSATLYGVASANVLYLPLASKIKTRSQERILRMEMMMEGILGLQAGDNPQLIRKKLQSFVVVDEPLRRAARPAQGKADGKAEENAAQA</sequence>
<feature type="transmembrane region" description="Helical" evidence="9">
    <location>
        <begin position="34"/>
        <end position="54"/>
    </location>
</feature>
<feature type="transmembrane region" description="Helical" evidence="9">
    <location>
        <begin position="151"/>
        <end position="170"/>
    </location>
</feature>
<dbReference type="EMBL" id="NFEZ01000004">
    <property type="protein sequence ID" value="PLT44083.1"/>
    <property type="molecule type" value="Genomic_DNA"/>
</dbReference>
<feature type="region of interest" description="Disordered" evidence="8">
    <location>
        <begin position="254"/>
        <end position="273"/>
    </location>
</feature>
<dbReference type="Proteomes" id="UP000234789">
    <property type="component" value="Unassembled WGS sequence"/>
</dbReference>
<evidence type="ECO:0000256" key="6">
    <source>
        <dbReference type="ARBA" id="ARBA00023136"/>
    </source>
</evidence>
<keyword evidence="13" id="KW-1185">Reference proteome</keyword>
<evidence type="ECO:0000256" key="4">
    <source>
        <dbReference type="ARBA" id="ARBA00022779"/>
    </source>
</evidence>
<evidence type="ECO:0000256" key="5">
    <source>
        <dbReference type="ARBA" id="ARBA00022989"/>
    </source>
</evidence>
<feature type="compositionally biased region" description="Basic and acidic residues" evidence="8">
    <location>
        <begin position="262"/>
        <end position="273"/>
    </location>
</feature>
<keyword evidence="12" id="KW-0969">Cilium</keyword>
<dbReference type="InterPro" id="IPR047055">
    <property type="entry name" value="MotA-like"/>
</dbReference>
<dbReference type="NCBIfam" id="NF006583">
    <property type="entry name" value="PRK09109.1"/>
    <property type="match status" value="1"/>
</dbReference>
<evidence type="ECO:0000256" key="7">
    <source>
        <dbReference type="RuleBase" id="RU004057"/>
    </source>
</evidence>
<dbReference type="GO" id="GO:0005886">
    <property type="term" value="C:plasma membrane"/>
    <property type="evidence" value="ECO:0007669"/>
    <property type="project" value="UniProtKB-SubCell"/>
</dbReference>
<name>A0A2N5N182_9BACL</name>
<feature type="transmembrane region" description="Helical" evidence="9">
    <location>
        <begin position="182"/>
        <end position="204"/>
    </location>
</feature>
<evidence type="ECO:0000313" key="12">
    <source>
        <dbReference type="EMBL" id="PLT44083.1"/>
    </source>
</evidence>
<dbReference type="Pfam" id="PF01618">
    <property type="entry name" value="MotA_ExbB"/>
    <property type="match status" value="1"/>
</dbReference>
<evidence type="ECO:0000256" key="2">
    <source>
        <dbReference type="ARBA" id="ARBA00022475"/>
    </source>
</evidence>
<keyword evidence="7" id="KW-0813">Transport</keyword>
<feature type="transmembrane region" description="Helical" evidence="9">
    <location>
        <begin position="5"/>
        <end position="22"/>
    </location>
</feature>
<dbReference type="InterPro" id="IPR046786">
    <property type="entry name" value="MotA_N"/>
</dbReference>